<evidence type="ECO:0000259" key="1">
    <source>
        <dbReference type="PROSITE" id="PS51186"/>
    </source>
</evidence>
<accession>A0A0G0Z229</accession>
<organism evidence="2 3">
    <name type="scientific">Candidatus Collierbacteria bacterium GW2011_GWA2_42_17</name>
    <dbReference type="NCBI Taxonomy" id="1618378"/>
    <lineage>
        <taxon>Bacteria</taxon>
        <taxon>Candidatus Collieribacteriota</taxon>
    </lineage>
</organism>
<evidence type="ECO:0000313" key="3">
    <source>
        <dbReference type="Proteomes" id="UP000033854"/>
    </source>
</evidence>
<protein>
    <recommendedName>
        <fullName evidence="1">N-acetyltransferase domain-containing protein</fullName>
    </recommendedName>
</protein>
<dbReference type="Proteomes" id="UP000033854">
    <property type="component" value="Unassembled WGS sequence"/>
</dbReference>
<dbReference type="SUPFAM" id="SSF55729">
    <property type="entry name" value="Acyl-CoA N-acyltransferases (Nat)"/>
    <property type="match status" value="1"/>
</dbReference>
<reference evidence="2 3" key="1">
    <citation type="journal article" date="2015" name="Nature">
        <title>rRNA introns, odd ribosomes, and small enigmatic genomes across a large radiation of phyla.</title>
        <authorList>
            <person name="Brown C.T."/>
            <person name="Hug L.A."/>
            <person name="Thomas B.C."/>
            <person name="Sharon I."/>
            <person name="Castelle C.J."/>
            <person name="Singh A."/>
            <person name="Wilkins M.J."/>
            <person name="Williams K.H."/>
            <person name="Banfield J.F."/>
        </authorList>
    </citation>
    <scope>NUCLEOTIDE SEQUENCE [LARGE SCALE GENOMIC DNA]</scope>
</reference>
<name>A0A0G0Z229_9BACT</name>
<sequence length="185" mass="20887">MDDENRVGIILVATPTQKEADEISKLQKQCFVDVDGEEANEDFYHKPAIQVLAYTDDSLVGWAGVHIAEQNYKGRQIKLGGYGICTRPDFRHMGIATKVAGEAMKYLKEKGCDIGFLSVNPNDEKSIKLHQKYGFVMLPQHFSWKNNKDRIKEDTGGMVASIESNELFNYVLNGQETLYVGNGYW</sequence>
<dbReference type="EMBL" id="LCDA01000005">
    <property type="protein sequence ID" value="KKS42835.1"/>
    <property type="molecule type" value="Genomic_DNA"/>
</dbReference>
<dbReference type="AlphaFoldDB" id="A0A0G0Z229"/>
<dbReference type="InterPro" id="IPR000182">
    <property type="entry name" value="GNAT_dom"/>
</dbReference>
<dbReference type="Gene3D" id="3.40.630.30">
    <property type="match status" value="1"/>
</dbReference>
<gene>
    <name evidence="2" type="ORF">UV06_C0005G0029</name>
</gene>
<dbReference type="PROSITE" id="PS51186">
    <property type="entry name" value="GNAT"/>
    <property type="match status" value="1"/>
</dbReference>
<comment type="caution">
    <text evidence="2">The sequence shown here is derived from an EMBL/GenBank/DDBJ whole genome shotgun (WGS) entry which is preliminary data.</text>
</comment>
<dbReference type="Pfam" id="PF00583">
    <property type="entry name" value="Acetyltransf_1"/>
    <property type="match status" value="1"/>
</dbReference>
<proteinExistence type="predicted"/>
<dbReference type="CDD" id="cd04301">
    <property type="entry name" value="NAT_SF"/>
    <property type="match status" value="1"/>
</dbReference>
<dbReference type="InterPro" id="IPR016181">
    <property type="entry name" value="Acyl_CoA_acyltransferase"/>
</dbReference>
<feature type="domain" description="N-acetyltransferase" evidence="1">
    <location>
        <begin position="10"/>
        <end position="157"/>
    </location>
</feature>
<evidence type="ECO:0000313" key="2">
    <source>
        <dbReference type="EMBL" id="KKS42835.1"/>
    </source>
</evidence>
<dbReference type="GO" id="GO:0016747">
    <property type="term" value="F:acyltransferase activity, transferring groups other than amino-acyl groups"/>
    <property type="evidence" value="ECO:0007669"/>
    <property type="project" value="InterPro"/>
</dbReference>